<accession>A0A1E3NYK6</accession>
<dbReference type="OrthoDB" id="276515at2759"/>
<dbReference type="STRING" id="683960.A0A1E3NYK6"/>
<dbReference type="RefSeq" id="XP_019037496.1">
    <property type="nucleotide sequence ID" value="XM_019185062.1"/>
</dbReference>
<feature type="signal peptide" evidence="1">
    <location>
        <begin position="1"/>
        <end position="15"/>
    </location>
</feature>
<proteinExistence type="predicted"/>
<evidence type="ECO:0008006" key="4">
    <source>
        <dbReference type="Google" id="ProtNLM"/>
    </source>
</evidence>
<gene>
    <name evidence="2" type="ORF">WICANDRAFT_80436</name>
</gene>
<sequence>MLFLNLLTLSTAALAADTIRLQNWNLRFDSKHDGISVEDTIKSLNSSVPNDDEVTYYADYGEESWSKRRIGIANDVIFNKAHIFNVNEALKRQVDDLQDLLSKISGTNWSYVGVGRDDGHEKGEYEAIFFDPNHIKVHDFHTIWLSNSPFEPSQYPGAGSYRSATIGHLQTKKGTNFTMINCHLDDKSDDQRKLGASMLRHIGAYEYMNSDGPVFLTGDFNSKSEGETSGAYKIATGSAPLVSMNSTFVEKYNSDISDSFTWGDLYGQVDPLRRLGHFSTWDGFKKWGDVNALGGRIDFQFAGKPNSNAKNVPNKYHKALTHKVGETFYDLEWHLSDHRPVISDISLA</sequence>
<dbReference type="Gene3D" id="3.60.10.10">
    <property type="entry name" value="Endonuclease/exonuclease/phosphatase"/>
    <property type="match status" value="1"/>
</dbReference>
<feature type="chain" id="PRO_5012430067" description="Endonuclease/exonuclease/phosphatase domain-containing protein" evidence="1">
    <location>
        <begin position="16"/>
        <end position="348"/>
    </location>
</feature>
<reference evidence="2 3" key="1">
    <citation type="journal article" date="2016" name="Proc. Natl. Acad. Sci. U.S.A.">
        <title>Comparative genomics of biotechnologically important yeasts.</title>
        <authorList>
            <person name="Riley R."/>
            <person name="Haridas S."/>
            <person name="Wolfe K.H."/>
            <person name="Lopes M.R."/>
            <person name="Hittinger C.T."/>
            <person name="Goeker M."/>
            <person name="Salamov A.A."/>
            <person name="Wisecaver J.H."/>
            <person name="Long T.M."/>
            <person name="Calvey C.H."/>
            <person name="Aerts A.L."/>
            <person name="Barry K.W."/>
            <person name="Choi C."/>
            <person name="Clum A."/>
            <person name="Coughlan A.Y."/>
            <person name="Deshpande S."/>
            <person name="Douglass A.P."/>
            <person name="Hanson S.J."/>
            <person name="Klenk H.-P."/>
            <person name="LaButti K.M."/>
            <person name="Lapidus A."/>
            <person name="Lindquist E.A."/>
            <person name="Lipzen A.M."/>
            <person name="Meier-Kolthoff J.P."/>
            <person name="Ohm R.A."/>
            <person name="Otillar R.P."/>
            <person name="Pangilinan J.L."/>
            <person name="Peng Y."/>
            <person name="Rokas A."/>
            <person name="Rosa C.A."/>
            <person name="Scheuner C."/>
            <person name="Sibirny A.A."/>
            <person name="Slot J.C."/>
            <person name="Stielow J.B."/>
            <person name="Sun H."/>
            <person name="Kurtzman C.P."/>
            <person name="Blackwell M."/>
            <person name="Grigoriev I.V."/>
            <person name="Jeffries T.W."/>
        </authorList>
    </citation>
    <scope>NUCLEOTIDE SEQUENCE [LARGE SCALE GENOMIC DNA]</scope>
    <source>
        <strain evidence="3">ATCC 58044 / CBS 1984 / NCYC 433 / NRRL Y-366-8</strain>
    </source>
</reference>
<dbReference type="EMBL" id="KV454212">
    <property type="protein sequence ID" value="ODQ58289.1"/>
    <property type="molecule type" value="Genomic_DNA"/>
</dbReference>
<organism evidence="2 3">
    <name type="scientific">Wickerhamomyces anomalus (strain ATCC 58044 / CBS 1984 / NCYC 433 / NRRL Y-366-8)</name>
    <name type="common">Yeast</name>
    <name type="synonym">Hansenula anomala</name>
    <dbReference type="NCBI Taxonomy" id="683960"/>
    <lineage>
        <taxon>Eukaryota</taxon>
        <taxon>Fungi</taxon>
        <taxon>Dikarya</taxon>
        <taxon>Ascomycota</taxon>
        <taxon>Saccharomycotina</taxon>
        <taxon>Saccharomycetes</taxon>
        <taxon>Phaffomycetales</taxon>
        <taxon>Wickerhamomycetaceae</taxon>
        <taxon>Wickerhamomyces</taxon>
    </lineage>
</organism>
<keyword evidence="3" id="KW-1185">Reference proteome</keyword>
<dbReference type="GeneID" id="30202308"/>
<dbReference type="SUPFAM" id="SSF56219">
    <property type="entry name" value="DNase I-like"/>
    <property type="match status" value="1"/>
</dbReference>
<dbReference type="AlphaFoldDB" id="A0A1E3NYK6"/>
<name>A0A1E3NYK6_WICAA</name>
<protein>
    <recommendedName>
        <fullName evidence="4">Endonuclease/exonuclease/phosphatase domain-containing protein</fullName>
    </recommendedName>
</protein>
<evidence type="ECO:0000313" key="2">
    <source>
        <dbReference type="EMBL" id="ODQ58289.1"/>
    </source>
</evidence>
<keyword evidence="1" id="KW-0732">Signal</keyword>
<dbReference type="InterPro" id="IPR036691">
    <property type="entry name" value="Endo/exonu/phosph_ase_sf"/>
</dbReference>
<evidence type="ECO:0000256" key="1">
    <source>
        <dbReference type="SAM" id="SignalP"/>
    </source>
</evidence>
<dbReference type="Proteomes" id="UP000094112">
    <property type="component" value="Unassembled WGS sequence"/>
</dbReference>
<evidence type="ECO:0000313" key="3">
    <source>
        <dbReference type="Proteomes" id="UP000094112"/>
    </source>
</evidence>